<protein>
    <submittedName>
        <fullName evidence="2">Uncharacterized protein</fullName>
    </submittedName>
</protein>
<accession>A0A835YUK3</accession>
<dbReference type="OrthoDB" id="520365at2759"/>
<evidence type="ECO:0000313" key="3">
    <source>
        <dbReference type="Proteomes" id="UP000664859"/>
    </source>
</evidence>
<gene>
    <name evidence="2" type="ORF">JKP88DRAFT_242085</name>
</gene>
<dbReference type="EMBL" id="JAFCMP010000525">
    <property type="protein sequence ID" value="KAG5177379.1"/>
    <property type="molecule type" value="Genomic_DNA"/>
</dbReference>
<feature type="compositionally biased region" description="Low complexity" evidence="1">
    <location>
        <begin position="354"/>
        <end position="363"/>
    </location>
</feature>
<organism evidence="2 3">
    <name type="scientific">Tribonema minus</name>
    <dbReference type="NCBI Taxonomy" id="303371"/>
    <lineage>
        <taxon>Eukaryota</taxon>
        <taxon>Sar</taxon>
        <taxon>Stramenopiles</taxon>
        <taxon>Ochrophyta</taxon>
        <taxon>PX clade</taxon>
        <taxon>Xanthophyceae</taxon>
        <taxon>Tribonematales</taxon>
        <taxon>Tribonemataceae</taxon>
        <taxon>Tribonema</taxon>
    </lineage>
</organism>
<name>A0A835YUK3_9STRA</name>
<proteinExistence type="predicted"/>
<feature type="compositionally biased region" description="Polar residues" evidence="1">
    <location>
        <begin position="310"/>
        <end position="322"/>
    </location>
</feature>
<sequence>METDSIERQKRQRLQQVLQSLRTAAAPDAPVNWSLLSDAEVQTTLVAQGLYERVDVISVITNSTISDLCDRVGVSLRAAAALKEAVRAADVLATVRSLADVIRPNKIKRVASSISESGTLGVLDRLHKAHYFCGIPCSCYNGPELDSIPTPAPYAWSREETVIEEVIRCQAWLQLHVAPPGVAVVAVLGQDWLYASWPSADVILTGSKTHFMFLPADVAEAHPAKPSQYHLLGVIHSILAFHLTKTSDELKDYPIPVFSGDLNQHLIVHSWWDDVQRCLDLHVSSHHRDVSDAAEAKAVAYMRALVQQRLQSVQPSEGTQEGTPAGGEGGSSDPSQHDARDSKRPRHGPGGGAPPDAAGSGSSNSAQHTQAPEDQHSASCSDSRIDALCTEEVELQHHRALVSILARPSGYEAIGLPGPPHTVEHSSVRDWLMSWEVVANTAHTMPGS</sequence>
<evidence type="ECO:0000256" key="1">
    <source>
        <dbReference type="SAM" id="MobiDB-lite"/>
    </source>
</evidence>
<feature type="region of interest" description="Disordered" evidence="1">
    <location>
        <begin position="310"/>
        <end position="382"/>
    </location>
</feature>
<reference evidence="2" key="1">
    <citation type="submission" date="2021-02" db="EMBL/GenBank/DDBJ databases">
        <title>First Annotated Genome of the Yellow-green Alga Tribonema minus.</title>
        <authorList>
            <person name="Mahan K.M."/>
        </authorList>
    </citation>
    <scope>NUCLEOTIDE SEQUENCE</scope>
    <source>
        <strain evidence="2">UTEX B ZZ1240</strain>
    </source>
</reference>
<dbReference type="Proteomes" id="UP000664859">
    <property type="component" value="Unassembled WGS sequence"/>
</dbReference>
<dbReference type="AlphaFoldDB" id="A0A835YUK3"/>
<evidence type="ECO:0000313" key="2">
    <source>
        <dbReference type="EMBL" id="KAG5177379.1"/>
    </source>
</evidence>
<comment type="caution">
    <text evidence="2">The sequence shown here is derived from an EMBL/GenBank/DDBJ whole genome shotgun (WGS) entry which is preliminary data.</text>
</comment>
<keyword evidence="3" id="KW-1185">Reference proteome</keyword>